<gene>
    <name evidence="8" type="ORF">EV674_11572</name>
</gene>
<dbReference type="AlphaFoldDB" id="A0A4R2N7K2"/>
<sequence length="172" mass="18352">MSALIRTAAATLVLSAAGLIGMAVSEGWVPVARPPVPGDVPTGGFGSTRSESGPMKEGERIEPVRGLILLQRDAAEAERIVRRCAPVPMYQREFDAFVSLAYNVGPGKAGVKDGFCELKRGGQSTIVRRLLAGDYTGACDAILGWDKFQGKPLRGLTLRRERERAVCLGVTP</sequence>
<reference evidence="8 9" key="1">
    <citation type="submission" date="2019-03" db="EMBL/GenBank/DDBJ databases">
        <title>Genomic Encyclopedia of Type Strains, Phase IV (KMG-IV): sequencing the most valuable type-strain genomes for metagenomic binning, comparative biology and taxonomic classification.</title>
        <authorList>
            <person name="Goeker M."/>
        </authorList>
    </citation>
    <scope>NUCLEOTIDE SEQUENCE [LARGE SCALE GENOMIC DNA]</scope>
    <source>
        <strain evidence="8 9">DSM 1837</strain>
    </source>
</reference>
<dbReference type="InterPro" id="IPR051018">
    <property type="entry name" value="Bacteriophage_GH24"/>
</dbReference>
<keyword evidence="9" id="KW-1185">Reference proteome</keyword>
<dbReference type="PANTHER" id="PTHR38107">
    <property type="match status" value="1"/>
</dbReference>
<dbReference type="GO" id="GO:0016998">
    <property type="term" value="P:cell wall macromolecule catabolic process"/>
    <property type="evidence" value="ECO:0007669"/>
    <property type="project" value="InterPro"/>
</dbReference>
<evidence type="ECO:0000313" key="9">
    <source>
        <dbReference type="Proteomes" id="UP000295182"/>
    </source>
</evidence>
<dbReference type="InterPro" id="IPR023346">
    <property type="entry name" value="Lysozyme-like_dom_sf"/>
</dbReference>
<dbReference type="EC" id="3.2.1.17" evidence="6"/>
<dbReference type="GO" id="GO:0003796">
    <property type="term" value="F:lysozyme activity"/>
    <property type="evidence" value="ECO:0007669"/>
    <property type="project" value="UniProtKB-EC"/>
</dbReference>
<dbReference type="Pfam" id="PF00959">
    <property type="entry name" value="Phage_lysozyme"/>
    <property type="match status" value="1"/>
</dbReference>
<dbReference type="InterPro" id="IPR034690">
    <property type="entry name" value="Endolysin_T4_type"/>
</dbReference>
<keyword evidence="5 6" id="KW-0326">Glycosidase</keyword>
<dbReference type="InterPro" id="IPR023347">
    <property type="entry name" value="Lysozyme_dom_sf"/>
</dbReference>
<evidence type="ECO:0000256" key="5">
    <source>
        <dbReference type="ARBA" id="ARBA00023295"/>
    </source>
</evidence>
<protein>
    <recommendedName>
        <fullName evidence="6">Lysozyme</fullName>
        <ecNumber evidence="6">3.2.1.17</ecNumber>
    </recommendedName>
</protein>
<dbReference type="PANTHER" id="PTHR38107:SF3">
    <property type="entry name" value="LYSOZYME RRRD-RELATED"/>
    <property type="match status" value="1"/>
</dbReference>
<comment type="similarity">
    <text evidence="6">Belongs to the glycosyl hydrolase 24 family.</text>
</comment>
<name>A0A4R2N7K2_9BURK</name>
<dbReference type="GO" id="GO:0042742">
    <property type="term" value="P:defense response to bacterium"/>
    <property type="evidence" value="ECO:0007669"/>
    <property type="project" value="UniProtKB-KW"/>
</dbReference>
<dbReference type="RefSeq" id="WP_119014502.1">
    <property type="nucleotide sequence ID" value="NZ_QXNC01000039.1"/>
</dbReference>
<evidence type="ECO:0000313" key="8">
    <source>
        <dbReference type="EMBL" id="TCP16933.1"/>
    </source>
</evidence>
<dbReference type="HAMAP" id="MF_04110">
    <property type="entry name" value="ENDOLYSIN_T4"/>
    <property type="match status" value="1"/>
</dbReference>
<organism evidence="8 9">
    <name type="scientific">Simplicispira metamorpha</name>
    <dbReference type="NCBI Taxonomy" id="80881"/>
    <lineage>
        <taxon>Bacteria</taxon>
        <taxon>Pseudomonadati</taxon>
        <taxon>Pseudomonadota</taxon>
        <taxon>Betaproteobacteria</taxon>
        <taxon>Burkholderiales</taxon>
        <taxon>Comamonadaceae</taxon>
        <taxon>Simplicispira</taxon>
    </lineage>
</organism>
<evidence type="ECO:0000256" key="3">
    <source>
        <dbReference type="ARBA" id="ARBA00022638"/>
    </source>
</evidence>
<evidence type="ECO:0000256" key="2">
    <source>
        <dbReference type="ARBA" id="ARBA00022529"/>
    </source>
</evidence>
<evidence type="ECO:0000256" key="6">
    <source>
        <dbReference type="RuleBase" id="RU003788"/>
    </source>
</evidence>
<keyword evidence="3 6" id="KW-0081">Bacteriolytic enzyme</keyword>
<comment type="catalytic activity">
    <reaction evidence="1 6">
        <text>Hydrolysis of (1-&gt;4)-beta-linkages between N-acetylmuramic acid and N-acetyl-D-glucosamine residues in a peptidoglycan and between N-acetyl-D-glucosamine residues in chitodextrins.</text>
        <dbReference type="EC" id="3.2.1.17"/>
    </reaction>
</comment>
<dbReference type="EMBL" id="SLXH01000015">
    <property type="protein sequence ID" value="TCP16933.1"/>
    <property type="molecule type" value="Genomic_DNA"/>
</dbReference>
<dbReference type="InterPro" id="IPR002196">
    <property type="entry name" value="Glyco_hydro_24"/>
</dbReference>
<proteinExistence type="inferred from homology"/>
<dbReference type="OrthoDB" id="8141296at2"/>
<dbReference type="SUPFAM" id="SSF53955">
    <property type="entry name" value="Lysozyme-like"/>
    <property type="match status" value="1"/>
</dbReference>
<dbReference type="GO" id="GO:0031640">
    <property type="term" value="P:killing of cells of another organism"/>
    <property type="evidence" value="ECO:0007669"/>
    <property type="project" value="UniProtKB-KW"/>
</dbReference>
<keyword evidence="2 6" id="KW-0929">Antimicrobial</keyword>
<evidence type="ECO:0000256" key="1">
    <source>
        <dbReference type="ARBA" id="ARBA00000632"/>
    </source>
</evidence>
<evidence type="ECO:0000256" key="4">
    <source>
        <dbReference type="ARBA" id="ARBA00022801"/>
    </source>
</evidence>
<dbReference type="Gene3D" id="1.10.530.40">
    <property type="match status" value="1"/>
</dbReference>
<dbReference type="GO" id="GO:0009253">
    <property type="term" value="P:peptidoglycan catabolic process"/>
    <property type="evidence" value="ECO:0007669"/>
    <property type="project" value="InterPro"/>
</dbReference>
<dbReference type="Proteomes" id="UP000295182">
    <property type="component" value="Unassembled WGS sequence"/>
</dbReference>
<evidence type="ECO:0000256" key="7">
    <source>
        <dbReference type="SAM" id="MobiDB-lite"/>
    </source>
</evidence>
<feature type="region of interest" description="Disordered" evidence="7">
    <location>
        <begin position="39"/>
        <end position="59"/>
    </location>
</feature>
<keyword evidence="4 6" id="KW-0378">Hydrolase</keyword>
<comment type="caution">
    <text evidence="8">The sequence shown here is derived from an EMBL/GenBank/DDBJ whole genome shotgun (WGS) entry which is preliminary data.</text>
</comment>
<accession>A0A4R2N7K2</accession>